<dbReference type="EMBL" id="JALJOU010000074">
    <property type="protein sequence ID" value="KAK9825433.1"/>
    <property type="molecule type" value="Genomic_DNA"/>
</dbReference>
<evidence type="ECO:0000313" key="7">
    <source>
        <dbReference type="Proteomes" id="UP001445335"/>
    </source>
</evidence>
<sequence>MLYELESKGGEAVFLIGICVGLTLLAGLVSGLTLGLMSLDMIDLEMLKRSGTARERVYAKRITPVLKRPHMLLVTLLLTNAAAMEALPIFLDRLVDPVTAIIVSVTAVLVFGEIIPQALCTRYGLQIGAYSAWFVCALMTVTSPLTYPISKILDWLLGTEHGALFRPAQLKALVDIHAQDEGLPEGYLTAGEANVIRGALDLTSKQALVGMTLMDKVFMVAHDAVLDKPLLRSIIASGHSRIPVHRAGKLSYIDSFATCGSKEVLGLILVKDLVLIDEGLRVSDIRMRPLPFLRADTPMYDLLQLFETGRSHMVVLTRPQPPPEASGPAAAPYQASDGAADGALTGEQVTEGAAPSVAFAGAMAAESSSTGGGSAGSSRSTLGRPCDGGPEVGPSSNGDVAITIGSARGAESCEVPNARQAAQQQGNLLARAKSTRLDGEPIGIITIEDVLEEILQQEIVDETDRFVDNDQRHKVNVALLLKDLPPHLRRSLLHSRQATTHHMVPALPGGALPAAEVLSEPIM</sequence>
<dbReference type="PROSITE" id="PS51846">
    <property type="entry name" value="CNNM"/>
    <property type="match status" value="1"/>
</dbReference>
<keyword evidence="2 4" id="KW-0812">Transmembrane</keyword>
<evidence type="ECO:0000256" key="4">
    <source>
        <dbReference type="SAM" id="Phobius"/>
    </source>
</evidence>
<evidence type="ECO:0000256" key="2">
    <source>
        <dbReference type="PROSITE-ProRule" id="PRU01193"/>
    </source>
</evidence>
<evidence type="ECO:0000256" key="1">
    <source>
        <dbReference type="ARBA" id="ARBA00022737"/>
    </source>
</evidence>
<keyword evidence="2 4" id="KW-1133">Transmembrane helix</keyword>
<evidence type="ECO:0000259" key="5">
    <source>
        <dbReference type="PROSITE" id="PS51846"/>
    </source>
</evidence>
<feature type="region of interest" description="Disordered" evidence="3">
    <location>
        <begin position="316"/>
        <end position="340"/>
    </location>
</feature>
<dbReference type="Gene3D" id="3.10.580.10">
    <property type="entry name" value="CBS-domain"/>
    <property type="match status" value="2"/>
</dbReference>
<dbReference type="AlphaFoldDB" id="A0AAW1QW08"/>
<dbReference type="SUPFAM" id="SSF54631">
    <property type="entry name" value="CBS-domain pair"/>
    <property type="match status" value="1"/>
</dbReference>
<comment type="caution">
    <text evidence="6">The sequence shown here is derived from an EMBL/GenBank/DDBJ whole genome shotgun (WGS) entry which is preliminary data.</text>
</comment>
<dbReference type="InterPro" id="IPR002550">
    <property type="entry name" value="CNNM"/>
</dbReference>
<dbReference type="PANTHER" id="PTHR12064:SF97">
    <property type="entry name" value="METAL TRANSPORTER CNNM-5"/>
    <property type="match status" value="1"/>
</dbReference>
<dbReference type="GO" id="GO:0016020">
    <property type="term" value="C:membrane"/>
    <property type="evidence" value="ECO:0007669"/>
    <property type="project" value="UniProtKB-UniRule"/>
</dbReference>
<feature type="domain" description="CNNM transmembrane" evidence="5">
    <location>
        <begin position="8"/>
        <end position="192"/>
    </location>
</feature>
<dbReference type="GO" id="GO:0010960">
    <property type="term" value="P:magnesium ion homeostasis"/>
    <property type="evidence" value="ECO:0007669"/>
    <property type="project" value="InterPro"/>
</dbReference>
<name>A0AAW1QW08_9CHLO</name>
<keyword evidence="2 4" id="KW-0472">Membrane</keyword>
<dbReference type="InterPro" id="IPR045095">
    <property type="entry name" value="ACDP"/>
</dbReference>
<feature type="transmembrane region" description="Helical" evidence="4">
    <location>
        <begin position="12"/>
        <end position="39"/>
    </location>
</feature>
<evidence type="ECO:0000256" key="3">
    <source>
        <dbReference type="SAM" id="MobiDB-lite"/>
    </source>
</evidence>
<accession>A0AAW1QW08</accession>
<organism evidence="6 7">
    <name type="scientific">Elliptochloris bilobata</name>
    <dbReference type="NCBI Taxonomy" id="381761"/>
    <lineage>
        <taxon>Eukaryota</taxon>
        <taxon>Viridiplantae</taxon>
        <taxon>Chlorophyta</taxon>
        <taxon>core chlorophytes</taxon>
        <taxon>Trebouxiophyceae</taxon>
        <taxon>Trebouxiophyceae incertae sedis</taxon>
        <taxon>Elliptochloris clade</taxon>
        <taxon>Elliptochloris</taxon>
    </lineage>
</organism>
<keyword evidence="7" id="KW-1185">Reference proteome</keyword>
<proteinExistence type="predicted"/>
<keyword evidence="1" id="KW-0677">Repeat</keyword>
<dbReference type="Pfam" id="PF01595">
    <property type="entry name" value="CNNM"/>
    <property type="match status" value="1"/>
</dbReference>
<dbReference type="PANTHER" id="PTHR12064">
    <property type="entry name" value="METAL TRANSPORTER CNNM"/>
    <property type="match status" value="1"/>
</dbReference>
<feature type="transmembrane region" description="Helical" evidence="4">
    <location>
        <begin position="127"/>
        <end position="147"/>
    </location>
</feature>
<reference evidence="6 7" key="1">
    <citation type="journal article" date="2024" name="Nat. Commun.">
        <title>Phylogenomics reveals the evolutionary origins of lichenization in chlorophyte algae.</title>
        <authorList>
            <person name="Puginier C."/>
            <person name="Libourel C."/>
            <person name="Otte J."/>
            <person name="Skaloud P."/>
            <person name="Haon M."/>
            <person name="Grisel S."/>
            <person name="Petersen M."/>
            <person name="Berrin J.G."/>
            <person name="Delaux P.M."/>
            <person name="Dal Grande F."/>
            <person name="Keller J."/>
        </authorList>
    </citation>
    <scope>NUCLEOTIDE SEQUENCE [LARGE SCALE GENOMIC DNA]</scope>
    <source>
        <strain evidence="6 7">SAG 245.80</strain>
    </source>
</reference>
<evidence type="ECO:0000313" key="6">
    <source>
        <dbReference type="EMBL" id="KAK9825433.1"/>
    </source>
</evidence>
<gene>
    <name evidence="6" type="ORF">WJX81_007178</name>
</gene>
<dbReference type="GO" id="GO:0030026">
    <property type="term" value="P:intracellular manganese ion homeostasis"/>
    <property type="evidence" value="ECO:0007669"/>
    <property type="project" value="TreeGrafter"/>
</dbReference>
<dbReference type="InterPro" id="IPR046342">
    <property type="entry name" value="CBS_dom_sf"/>
</dbReference>
<protein>
    <recommendedName>
        <fullName evidence="5">CNNM transmembrane domain-containing protein</fullName>
    </recommendedName>
</protein>
<dbReference type="GO" id="GO:0005737">
    <property type="term" value="C:cytoplasm"/>
    <property type="evidence" value="ECO:0007669"/>
    <property type="project" value="TreeGrafter"/>
</dbReference>
<dbReference type="Proteomes" id="UP001445335">
    <property type="component" value="Unassembled WGS sequence"/>
</dbReference>
<feature type="region of interest" description="Disordered" evidence="3">
    <location>
        <begin position="365"/>
        <end position="400"/>
    </location>
</feature>
<feature type="transmembrane region" description="Helical" evidence="4">
    <location>
        <begin position="97"/>
        <end position="115"/>
    </location>
</feature>